<dbReference type="PANTHER" id="PTHR30537:SF74">
    <property type="entry name" value="HTH-TYPE TRANSCRIPTIONAL REGULATOR TRPI"/>
    <property type="match status" value="1"/>
</dbReference>
<dbReference type="RefSeq" id="WP_192557343.1">
    <property type="nucleotide sequence ID" value="NZ_JACZZA010000014.1"/>
</dbReference>
<keyword evidence="7" id="KW-1185">Reference proteome</keyword>
<name>A0ABR9GEM1_9GAMM</name>
<dbReference type="InterPro" id="IPR036388">
    <property type="entry name" value="WH-like_DNA-bd_sf"/>
</dbReference>
<feature type="domain" description="HTH lysR-type" evidence="5">
    <location>
        <begin position="5"/>
        <end position="62"/>
    </location>
</feature>
<dbReference type="Pfam" id="PF00126">
    <property type="entry name" value="HTH_1"/>
    <property type="match status" value="1"/>
</dbReference>
<keyword evidence="2" id="KW-0805">Transcription regulation</keyword>
<dbReference type="InterPro" id="IPR005119">
    <property type="entry name" value="LysR_subst-bd"/>
</dbReference>
<dbReference type="InterPro" id="IPR000847">
    <property type="entry name" value="LysR_HTH_N"/>
</dbReference>
<dbReference type="PANTHER" id="PTHR30537">
    <property type="entry name" value="HTH-TYPE TRANSCRIPTIONAL REGULATOR"/>
    <property type="match status" value="1"/>
</dbReference>
<dbReference type="InterPro" id="IPR058163">
    <property type="entry name" value="LysR-type_TF_proteobact-type"/>
</dbReference>
<comment type="caution">
    <text evidence="6">The sequence shown here is derived from an EMBL/GenBank/DDBJ whole genome shotgun (WGS) entry which is preliminary data.</text>
</comment>
<reference evidence="6 7" key="1">
    <citation type="submission" date="2020-09" db="EMBL/GenBank/DDBJ databases">
        <title>Dyella sp. 7MK23 isolated from forest soil.</title>
        <authorList>
            <person name="Fu J."/>
        </authorList>
    </citation>
    <scope>NUCLEOTIDE SEQUENCE [LARGE SCALE GENOMIC DNA]</scope>
    <source>
        <strain evidence="6 7">7MK23</strain>
    </source>
</reference>
<dbReference type="SUPFAM" id="SSF53850">
    <property type="entry name" value="Periplasmic binding protein-like II"/>
    <property type="match status" value="1"/>
</dbReference>
<evidence type="ECO:0000256" key="2">
    <source>
        <dbReference type="ARBA" id="ARBA00023015"/>
    </source>
</evidence>
<dbReference type="Pfam" id="PF03466">
    <property type="entry name" value="LysR_substrate"/>
    <property type="match status" value="1"/>
</dbReference>
<dbReference type="InterPro" id="IPR036390">
    <property type="entry name" value="WH_DNA-bd_sf"/>
</dbReference>
<evidence type="ECO:0000256" key="1">
    <source>
        <dbReference type="ARBA" id="ARBA00009437"/>
    </source>
</evidence>
<dbReference type="Gene3D" id="3.40.190.10">
    <property type="entry name" value="Periplasmic binding protein-like II"/>
    <property type="match status" value="2"/>
</dbReference>
<evidence type="ECO:0000256" key="3">
    <source>
        <dbReference type="ARBA" id="ARBA00023125"/>
    </source>
</evidence>
<gene>
    <name evidence="6" type="ORF">IGX34_19100</name>
</gene>
<protein>
    <submittedName>
        <fullName evidence="6">LysR family transcriptional regulator</fullName>
    </submittedName>
</protein>
<dbReference type="Proteomes" id="UP000651010">
    <property type="component" value="Unassembled WGS sequence"/>
</dbReference>
<dbReference type="SUPFAM" id="SSF46785">
    <property type="entry name" value="Winged helix' DNA-binding domain"/>
    <property type="match status" value="1"/>
</dbReference>
<dbReference type="PROSITE" id="PS50931">
    <property type="entry name" value="HTH_LYSR"/>
    <property type="match status" value="1"/>
</dbReference>
<evidence type="ECO:0000259" key="5">
    <source>
        <dbReference type="PROSITE" id="PS50931"/>
    </source>
</evidence>
<dbReference type="CDD" id="cd08432">
    <property type="entry name" value="PBP2_GcdR_TrpI_HvrB_AmpR_like"/>
    <property type="match status" value="1"/>
</dbReference>
<proteinExistence type="inferred from homology"/>
<comment type="similarity">
    <text evidence="1">Belongs to the LysR transcriptional regulatory family.</text>
</comment>
<keyword evidence="3" id="KW-0238">DNA-binding</keyword>
<sequence length="290" mass="31967">MRPLPPLNALVAFEAVARTGSVGAAAEELFVTPGAISRQLKLLDEFFETNLFERRGRGLALSPSGAAYFERIHAHIEGIRKATAKLQHHENRTVVRVHSHTTFATRWLIPRLSQFQVSHPGIDVHLTTSSEWTPGADCDAAVRLGNGRWAGYEATPLVPNVLVVVCAPSLVQPSRPVDAVWLAQQTLLVVSARPDDWSIWCAQAGFDATAMVRQRIFESSAVAYEAAQDGLGIVAAQEVLIGQELASRRLIAPFDVRVDRGNETYYLVIESSRRQRRSLIALRNALSRTK</sequence>
<accession>A0ABR9GEM1</accession>
<organism evidence="6 7">
    <name type="scientific">Dyella acidiphila</name>
    <dbReference type="NCBI Taxonomy" id="2775866"/>
    <lineage>
        <taxon>Bacteria</taxon>
        <taxon>Pseudomonadati</taxon>
        <taxon>Pseudomonadota</taxon>
        <taxon>Gammaproteobacteria</taxon>
        <taxon>Lysobacterales</taxon>
        <taxon>Rhodanobacteraceae</taxon>
        <taxon>Dyella</taxon>
    </lineage>
</organism>
<evidence type="ECO:0000313" key="7">
    <source>
        <dbReference type="Proteomes" id="UP000651010"/>
    </source>
</evidence>
<evidence type="ECO:0000256" key="4">
    <source>
        <dbReference type="ARBA" id="ARBA00023163"/>
    </source>
</evidence>
<dbReference type="EMBL" id="JACZZA010000014">
    <property type="protein sequence ID" value="MBE1162499.1"/>
    <property type="molecule type" value="Genomic_DNA"/>
</dbReference>
<dbReference type="Gene3D" id="1.10.10.10">
    <property type="entry name" value="Winged helix-like DNA-binding domain superfamily/Winged helix DNA-binding domain"/>
    <property type="match status" value="1"/>
</dbReference>
<keyword evidence="4" id="KW-0804">Transcription</keyword>
<evidence type="ECO:0000313" key="6">
    <source>
        <dbReference type="EMBL" id="MBE1162499.1"/>
    </source>
</evidence>